<gene>
    <name evidence="5" type="ORF">R1sor_025339</name>
</gene>
<dbReference type="GO" id="GO:0009699">
    <property type="term" value="P:phenylpropanoid biosynthetic process"/>
    <property type="evidence" value="ECO:0007669"/>
    <property type="project" value="UniProtKB-ARBA"/>
</dbReference>
<proteinExistence type="inferred from homology"/>
<evidence type="ECO:0000256" key="4">
    <source>
        <dbReference type="RuleBase" id="RU363099"/>
    </source>
</evidence>
<accession>A0ABD3G9Y0</accession>
<organism evidence="5 6">
    <name type="scientific">Riccia sorocarpa</name>
    <dbReference type="NCBI Taxonomy" id="122646"/>
    <lineage>
        <taxon>Eukaryota</taxon>
        <taxon>Viridiplantae</taxon>
        <taxon>Streptophyta</taxon>
        <taxon>Embryophyta</taxon>
        <taxon>Marchantiophyta</taxon>
        <taxon>Marchantiopsida</taxon>
        <taxon>Marchantiidae</taxon>
        <taxon>Marchantiales</taxon>
        <taxon>Ricciaceae</taxon>
        <taxon>Riccia</taxon>
    </lineage>
</organism>
<comment type="function">
    <text evidence="4">Dirigent proteins impart stereoselectivity on the phenoxy radical-coupling reaction, yielding optically active lignans from two molecules of coniferyl alcohol in the biosynthesis of lignans, flavonolignans, and alkaloids and thus plays a central role in plant secondary metabolism.</text>
</comment>
<evidence type="ECO:0000256" key="2">
    <source>
        <dbReference type="ARBA" id="ARBA00011738"/>
    </source>
</evidence>
<comment type="caution">
    <text evidence="5">The sequence shown here is derived from an EMBL/GenBank/DDBJ whole genome shotgun (WGS) entry which is preliminary data.</text>
</comment>
<comment type="subcellular location">
    <subcellularLocation>
        <location evidence="4">Secreted</location>
        <location evidence="4">Extracellular space</location>
        <location evidence="4">Apoplast</location>
    </subcellularLocation>
</comment>
<dbReference type="Gene3D" id="2.40.480.10">
    <property type="entry name" value="Allene oxide cyclase-like"/>
    <property type="match status" value="1"/>
</dbReference>
<dbReference type="EMBL" id="JBJQOH010000008">
    <property type="protein sequence ID" value="KAL3675391.1"/>
    <property type="molecule type" value="Genomic_DNA"/>
</dbReference>
<comment type="similarity">
    <text evidence="1 4">Belongs to the plant dirigent protein family.</text>
</comment>
<evidence type="ECO:0000256" key="3">
    <source>
        <dbReference type="ARBA" id="ARBA00022525"/>
    </source>
</evidence>
<name>A0ABD3G9Y0_9MARC</name>
<dbReference type="GO" id="GO:0048046">
    <property type="term" value="C:apoplast"/>
    <property type="evidence" value="ECO:0007669"/>
    <property type="project" value="UniProtKB-SubCell"/>
</dbReference>
<keyword evidence="3 4" id="KW-0964">Secreted</keyword>
<dbReference type="Pfam" id="PF03018">
    <property type="entry name" value="Dirigent"/>
    <property type="match status" value="1"/>
</dbReference>
<feature type="chain" id="PRO_5044528223" description="Dirigent protein" evidence="4">
    <location>
        <begin position="23"/>
        <end position="184"/>
    </location>
</feature>
<evidence type="ECO:0000256" key="1">
    <source>
        <dbReference type="ARBA" id="ARBA00010746"/>
    </source>
</evidence>
<sequence length="184" mass="20686">MERVKLLTFGCHLLLLLLAVEAKSHYKFEFYQHAILEVQTPTVFGPKTGFVGTGYVFNNPATVNSDIHSKEIGRVSGLYYFNADWVSEQFSTVYFNASAHEFFAGDGALYFRGLWFHGEAGDSRFFHQQTAILGGTQKLKGAHGYADYDKVDIPGSDEYVFRVQTDSNGGRGIKYLEVVFKILD</sequence>
<feature type="signal peptide" evidence="4">
    <location>
        <begin position="1"/>
        <end position="22"/>
    </location>
</feature>
<dbReference type="AlphaFoldDB" id="A0ABD3G9Y0"/>
<dbReference type="Proteomes" id="UP001633002">
    <property type="component" value="Unassembled WGS sequence"/>
</dbReference>
<dbReference type="InterPro" id="IPR044859">
    <property type="entry name" value="Allene_oxi_cyc_Dirigent"/>
</dbReference>
<keyword evidence="6" id="KW-1185">Reference proteome</keyword>
<protein>
    <recommendedName>
        <fullName evidence="4">Dirigent protein</fullName>
    </recommendedName>
</protein>
<dbReference type="InterPro" id="IPR004265">
    <property type="entry name" value="Dirigent"/>
</dbReference>
<keyword evidence="4" id="KW-0732">Signal</keyword>
<comment type="subunit">
    <text evidence="2 4">Homodimer.</text>
</comment>
<evidence type="ECO:0000313" key="6">
    <source>
        <dbReference type="Proteomes" id="UP001633002"/>
    </source>
</evidence>
<evidence type="ECO:0000313" key="5">
    <source>
        <dbReference type="EMBL" id="KAL3675391.1"/>
    </source>
</evidence>
<reference evidence="5 6" key="1">
    <citation type="submission" date="2024-09" db="EMBL/GenBank/DDBJ databases">
        <title>Chromosome-scale assembly of Riccia sorocarpa.</title>
        <authorList>
            <person name="Paukszto L."/>
        </authorList>
    </citation>
    <scope>NUCLEOTIDE SEQUENCE [LARGE SCALE GENOMIC DNA]</scope>
    <source>
        <strain evidence="5">LP-2024</strain>
        <tissue evidence="5">Aerial parts of the thallus</tissue>
    </source>
</reference>
<keyword evidence="4" id="KW-0052">Apoplast</keyword>